<evidence type="ECO:0000256" key="4">
    <source>
        <dbReference type="PROSITE-ProRule" id="PRU00339"/>
    </source>
</evidence>
<proteinExistence type="predicted"/>
<accession>A0A3Q0JBR3</accession>
<dbReference type="GO" id="GO:0003755">
    <property type="term" value="F:peptidyl-prolyl cis-trans isomerase activity"/>
    <property type="evidence" value="ECO:0007669"/>
    <property type="project" value="UniProtKB-KW"/>
</dbReference>
<dbReference type="Gene3D" id="1.25.40.10">
    <property type="entry name" value="Tetratricopeptide repeat domain"/>
    <property type="match status" value="1"/>
</dbReference>
<sequence>MDESISNGNNGDLNSFEIVDKADVEENPVIPDKPEEEVEDEWVDILGSGHIKKKITKHGEPDTRPQRGDLCVISGFGKLEDDTLVETFDNLEICVGDLELVHGMDYVLPLMETGEECQIEITARFGYGDKGEPSKSIPPGAKLYYSLTLHSVLPDFDLAELPVEKRLDFGSGLVKSPWSPTPDRHLATPHEIKDQKNKNKTSASQELLDSLIKERINCYNNLAQAQIKLGSLEPALMSLENVLNLDPNNIKALQRKAKVKILLSGFL</sequence>
<dbReference type="GO" id="GO:0012505">
    <property type="term" value="C:endomembrane system"/>
    <property type="evidence" value="ECO:0007669"/>
    <property type="project" value="TreeGrafter"/>
</dbReference>
<evidence type="ECO:0000256" key="1">
    <source>
        <dbReference type="ARBA" id="ARBA00022737"/>
    </source>
</evidence>
<dbReference type="AlphaFoldDB" id="A0A3Q0JBR3"/>
<feature type="compositionally biased region" description="Basic and acidic residues" evidence="5">
    <location>
        <begin position="182"/>
        <end position="197"/>
    </location>
</feature>
<dbReference type="Pfam" id="PF00254">
    <property type="entry name" value="FKBP_C"/>
    <property type="match status" value="1"/>
</dbReference>
<dbReference type="GO" id="GO:0016020">
    <property type="term" value="C:membrane"/>
    <property type="evidence" value="ECO:0007669"/>
    <property type="project" value="TreeGrafter"/>
</dbReference>
<dbReference type="PaxDb" id="121845-A0A3Q0JBR3"/>
<keyword evidence="3" id="KW-0413">Isomerase</keyword>
<dbReference type="InterPro" id="IPR046357">
    <property type="entry name" value="PPIase_dom_sf"/>
</dbReference>
<dbReference type="PANTHER" id="PTHR46512">
    <property type="entry name" value="PEPTIDYLPROLYL ISOMERASE"/>
    <property type="match status" value="1"/>
</dbReference>
<comment type="catalytic activity">
    <reaction evidence="3">
        <text>[protein]-peptidylproline (omega=180) = [protein]-peptidylproline (omega=0)</text>
        <dbReference type="Rhea" id="RHEA:16237"/>
        <dbReference type="Rhea" id="RHEA-COMP:10747"/>
        <dbReference type="Rhea" id="RHEA-COMP:10748"/>
        <dbReference type="ChEBI" id="CHEBI:83833"/>
        <dbReference type="ChEBI" id="CHEBI:83834"/>
        <dbReference type="EC" id="5.2.1.8"/>
    </reaction>
</comment>
<dbReference type="STRING" id="121845.A0A3Q0JBR3"/>
<evidence type="ECO:0000313" key="8">
    <source>
        <dbReference type="RefSeq" id="XP_026685952.1"/>
    </source>
</evidence>
<protein>
    <recommendedName>
        <fullName evidence="3">peptidylprolyl isomerase</fullName>
        <ecNumber evidence="3">5.2.1.8</ecNumber>
    </recommendedName>
</protein>
<keyword evidence="1" id="KW-0677">Repeat</keyword>
<dbReference type="PROSITE" id="PS50005">
    <property type="entry name" value="TPR"/>
    <property type="match status" value="1"/>
</dbReference>
<feature type="region of interest" description="Disordered" evidence="5">
    <location>
        <begin position="179"/>
        <end position="201"/>
    </location>
</feature>
<evidence type="ECO:0000256" key="5">
    <source>
        <dbReference type="SAM" id="MobiDB-lite"/>
    </source>
</evidence>
<name>A0A3Q0JBR3_DIACI</name>
<feature type="compositionally biased region" description="Polar residues" evidence="5">
    <location>
        <begin position="1"/>
        <end position="13"/>
    </location>
</feature>
<evidence type="ECO:0000256" key="3">
    <source>
        <dbReference type="PROSITE-ProRule" id="PRU00277"/>
    </source>
</evidence>
<dbReference type="Proteomes" id="UP000079169">
    <property type="component" value="Unplaced"/>
</dbReference>
<evidence type="ECO:0000256" key="2">
    <source>
        <dbReference type="ARBA" id="ARBA00022803"/>
    </source>
</evidence>
<reference evidence="8" key="1">
    <citation type="submission" date="2025-08" db="UniProtKB">
        <authorList>
            <consortium name="RefSeq"/>
        </authorList>
    </citation>
    <scope>IDENTIFICATION</scope>
</reference>
<feature type="repeat" description="TPR" evidence="4">
    <location>
        <begin position="216"/>
        <end position="249"/>
    </location>
</feature>
<dbReference type="GO" id="GO:0005740">
    <property type="term" value="C:mitochondrial envelope"/>
    <property type="evidence" value="ECO:0007669"/>
    <property type="project" value="TreeGrafter"/>
</dbReference>
<dbReference type="GO" id="GO:0043066">
    <property type="term" value="P:negative regulation of apoptotic process"/>
    <property type="evidence" value="ECO:0007669"/>
    <property type="project" value="TreeGrafter"/>
</dbReference>
<dbReference type="GO" id="GO:0044183">
    <property type="term" value="F:protein folding chaperone"/>
    <property type="evidence" value="ECO:0007669"/>
    <property type="project" value="TreeGrafter"/>
</dbReference>
<feature type="domain" description="PPIase FKBP-type" evidence="6">
    <location>
        <begin position="68"/>
        <end position="153"/>
    </location>
</feature>
<dbReference type="GO" id="GO:0005829">
    <property type="term" value="C:cytosol"/>
    <property type="evidence" value="ECO:0007669"/>
    <property type="project" value="TreeGrafter"/>
</dbReference>
<gene>
    <name evidence="8" type="primary">LOC103518296</name>
</gene>
<keyword evidence="2 4" id="KW-0802">TPR repeat</keyword>
<dbReference type="EC" id="5.2.1.8" evidence="3"/>
<dbReference type="SUPFAM" id="SSF48452">
    <property type="entry name" value="TPR-like"/>
    <property type="match status" value="1"/>
</dbReference>
<dbReference type="InterPro" id="IPR050754">
    <property type="entry name" value="FKBP4/5/8-like"/>
</dbReference>
<dbReference type="SMART" id="SM00028">
    <property type="entry name" value="TPR"/>
    <property type="match status" value="1"/>
</dbReference>
<dbReference type="Gene3D" id="3.10.50.40">
    <property type="match status" value="1"/>
</dbReference>
<dbReference type="InterPro" id="IPR001179">
    <property type="entry name" value="PPIase_FKBP_dom"/>
</dbReference>
<dbReference type="PROSITE" id="PS50059">
    <property type="entry name" value="FKBP_PPIASE"/>
    <property type="match status" value="1"/>
</dbReference>
<dbReference type="InterPro" id="IPR011990">
    <property type="entry name" value="TPR-like_helical_dom_sf"/>
</dbReference>
<dbReference type="GeneID" id="103518296"/>
<feature type="region of interest" description="Disordered" evidence="5">
    <location>
        <begin position="1"/>
        <end position="23"/>
    </location>
</feature>
<dbReference type="KEGG" id="dci:103518296"/>
<evidence type="ECO:0000259" key="6">
    <source>
        <dbReference type="PROSITE" id="PS50059"/>
    </source>
</evidence>
<keyword evidence="3" id="KW-0697">Rotamase</keyword>
<organism evidence="7 8">
    <name type="scientific">Diaphorina citri</name>
    <name type="common">Asian citrus psyllid</name>
    <dbReference type="NCBI Taxonomy" id="121845"/>
    <lineage>
        <taxon>Eukaryota</taxon>
        <taxon>Metazoa</taxon>
        <taxon>Ecdysozoa</taxon>
        <taxon>Arthropoda</taxon>
        <taxon>Hexapoda</taxon>
        <taxon>Insecta</taxon>
        <taxon>Pterygota</taxon>
        <taxon>Neoptera</taxon>
        <taxon>Paraneoptera</taxon>
        <taxon>Hemiptera</taxon>
        <taxon>Sternorrhyncha</taxon>
        <taxon>Psylloidea</taxon>
        <taxon>Psyllidae</taxon>
        <taxon>Diaphorininae</taxon>
        <taxon>Diaphorina</taxon>
    </lineage>
</organism>
<evidence type="ECO:0000313" key="7">
    <source>
        <dbReference type="Proteomes" id="UP000079169"/>
    </source>
</evidence>
<dbReference type="InterPro" id="IPR019734">
    <property type="entry name" value="TPR_rpt"/>
</dbReference>
<keyword evidence="7" id="KW-1185">Reference proteome</keyword>
<dbReference type="RefSeq" id="XP_026685952.1">
    <property type="nucleotide sequence ID" value="XM_026830151.1"/>
</dbReference>
<dbReference type="PANTHER" id="PTHR46512:SF1">
    <property type="entry name" value="PEPTIDYLPROLYL ISOMERASE"/>
    <property type="match status" value="1"/>
</dbReference>
<dbReference type="SUPFAM" id="SSF54534">
    <property type="entry name" value="FKBP-like"/>
    <property type="match status" value="1"/>
</dbReference>